<reference evidence="2" key="2">
    <citation type="submission" date="2025-09" db="UniProtKB">
        <authorList>
            <consortium name="Ensembl"/>
        </authorList>
    </citation>
    <scope>IDENTIFICATION</scope>
</reference>
<dbReference type="GO" id="GO:0003690">
    <property type="term" value="F:double-stranded DNA binding"/>
    <property type="evidence" value="ECO:0007669"/>
    <property type="project" value="InterPro"/>
</dbReference>
<reference evidence="2" key="1">
    <citation type="submission" date="2025-08" db="UniProtKB">
        <authorList>
            <consortium name="Ensembl"/>
        </authorList>
    </citation>
    <scope>IDENTIFICATION</scope>
</reference>
<dbReference type="STRING" id="94237.ENSMMOP00000020674"/>
<dbReference type="Ensembl" id="ENSMMOT00000021019.1">
    <property type="protein sequence ID" value="ENSMMOP00000020674.1"/>
    <property type="gene ID" value="ENSMMOG00000015733.1"/>
</dbReference>
<dbReference type="InterPro" id="IPR042509">
    <property type="entry name" value="ZCCHC3"/>
</dbReference>
<sequence length="175" mass="20081">MKSDQQVDGSNITFLHVWVIRNDVEARKTYIRRHTRTVTAAKRTKHSSPRRALYLKRYCNILQPAIKPVDKFGIWYGVRKYKVRMRKDSSGHLIQIPNSVSLGPYNGCIIYPGQVTKRFICQSVEHQVKDCPTVKCCECSLCGHRGHTVFNCPMSYSNKAKSSVVMQLSTIFNID</sequence>
<evidence type="ECO:0000313" key="3">
    <source>
        <dbReference type="Proteomes" id="UP000261620"/>
    </source>
</evidence>
<dbReference type="PANTHER" id="PTHR22639:SF3">
    <property type="entry name" value="ZINC FINGER CCHC DOMAIN-CONTAINING PROTEIN 3"/>
    <property type="match status" value="1"/>
</dbReference>
<dbReference type="AlphaFoldDB" id="A0A3Q3X5S7"/>
<feature type="domain" description="Zinc finger CCHC" evidence="1">
    <location>
        <begin position="53"/>
        <end position="111"/>
    </location>
</feature>
<dbReference type="InterPro" id="IPR057811">
    <property type="entry name" value="RBD_ZCCHC3_2nd"/>
</dbReference>
<organism evidence="2 3">
    <name type="scientific">Mola mola</name>
    <name type="common">Ocean sunfish</name>
    <name type="synonym">Tetraodon mola</name>
    <dbReference type="NCBI Taxonomy" id="94237"/>
    <lineage>
        <taxon>Eukaryota</taxon>
        <taxon>Metazoa</taxon>
        <taxon>Chordata</taxon>
        <taxon>Craniata</taxon>
        <taxon>Vertebrata</taxon>
        <taxon>Euteleostomi</taxon>
        <taxon>Actinopterygii</taxon>
        <taxon>Neopterygii</taxon>
        <taxon>Teleostei</taxon>
        <taxon>Neoteleostei</taxon>
        <taxon>Acanthomorphata</taxon>
        <taxon>Eupercaria</taxon>
        <taxon>Tetraodontiformes</taxon>
        <taxon>Molidae</taxon>
        <taxon>Mola</taxon>
    </lineage>
</organism>
<name>A0A3Q3X5S7_MOLML</name>
<evidence type="ECO:0000313" key="2">
    <source>
        <dbReference type="Ensembl" id="ENSMMOP00000020674.1"/>
    </source>
</evidence>
<dbReference type="Pfam" id="PF23058">
    <property type="entry name" value="RBD_ZCCHC3_2nd"/>
    <property type="match status" value="1"/>
</dbReference>
<dbReference type="GO" id="GO:0002218">
    <property type="term" value="P:activation of innate immune response"/>
    <property type="evidence" value="ECO:0007669"/>
    <property type="project" value="InterPro"/>
</dbReference>
<dbReference type="PANTHER" id="PTHR22639">
    <property type="entry name" value="GAG-RELATED PROTEIN"/>
    <property type="match status" value="1"/>
</dbReference>
<dbReference type="GO" id="GO:0003723">
    <property type="term" value="F:RNA binding"/>
    <property type="evidence" value="ECO:0007669"/>
    <property type="project" value="InterPro"/>
</dbReference>
<proteinExistence type="predicted"/>
<protein>
    <recommendedName>
        <fullName evidence="1">Zinc finger CCHC domain-containing protein</fullName>
    </recommendedName>
</protein>
<evidence type="ECO:0000259" key="1">
    <source>
        <dbReference type="Pfam" id="PF23058"/>
    </source>
</evidence>
<accession>A0A3Q3X5S7</accession>
<dbReference type="Proteomes" id="UP000261620">
    <property type="component" value="Unplaced"/>
</dbReference>
<keyword evidence="3" id="KW-1185">Reference proteome</keyword>